<name>A0ABX3FM62_9VIBR</name>
<proteinExistence type="predicted"/>
<dbReference type="Gene3D" id="3.40.50.2000">
    <property type="entry name" value="Glycogen Phosphorylase B"/>
    <property type="match status" value="1"/>
</dbReference>
<evidence type="ECO:0000313" key="3">
    <source>
        <dbReference type="EMBL" id="OLQ95301.1"/>
    </source>
</evidence>
<evidence type="ECO:0008006" key="5">
    <source>
        <dbReference type="Google" id="ProtNLM"/>
    </source>
</evidence>
<reference evidence="3 4" key="1">
    <citation type="submission" date="2016-09" db="EMBL/GenBank/DDBJ databases">
        <title>Genomic Taxonomy of the Vibrionaceae.</title>
        <authorList>
            <person name="Gonzalez-Castillo A."/>
            <person name="Gomez-Gil B."/>
            <person name="Enciso-Ibarra K."/>
        </authorList>
    </citation>
    <scope>NUCLEOTIDE SEQUENCE [LARGE SCALE GENOMIC DNA]</scope>
    <source>
        <strain evidence="3 4">CAIM 1731</strain>
    </source>
</reference>
<accession>A0ABX3FM62</accession>
<evidence type="ECO:0000256" key="2">
    <source>
        <dbReference type="ARBA" id="ARBA00022679"/>
    </source>
</evidence>
<evidence type="ECO:0000256" key="1">
    <source>
        <dbReference type="ARBA" id="ARBA00022676"/>
    </source>
</evidence>
<dbReference type="PANTHER" id="PTHR12526:SF629">
    <property type="entry name" value="TEICHURONIC ACID BIOSYNTHESIS GLYCOSYLTRANSFERASE TUAH-RELATED"/>
    <property type="match status" value="1"/>
</dbReference>
<dbReference type="SUPFAM" id="SSF53756">
    <property type="entry name" value="UDP-Glycosyltransferase/glycogen phosphorylase"/>
    <property type="match status" value="1"/>
</dbReference>
<organism evidence="3 4">
    <name type="scientific">Vibrio ponticus</name>
    <dbReference type="NCBI Taxonomy" id="265668"/>
    <lineage>
        <taxon>Bacteria</taxon>
        <taxon>Pseudomonadati</taxon>
        <taxon>Pseudomonadota</taxon>
        <taxon>Gammaproteobacteria</taxon>
        <taxon>Vibrionales</taxon>
        <taxon>Vibrionaceae</taxon>
        <taxon>Vibrio</taxon>
    </lineage>
</organism>
<sequence>MVSFFRSGIVYEAHALPPNRSRRKLEELLFKRNGFRKLVVISEVLKQDYLELFPQLTSSDILVAHDGADIPHESNGLSIIREKERLSVGYVGHLYKGRGIEVIISLARMQKGCDFYLVGGMPEDIAHWKKETDNDHNIYFVGHLDHADLHDYYTKFDVLIAPYQQGSNQSDGKSDTSRWMSPMKIFEYMSNQKPIICSDLPVLREVLNDENAILVTPDSVEAWSLSLDKLHDLSLRKKIAERAYIDFTENYTWQKRAEYILDKIS</sequence>
<keyword evidence="2" id="KW-0808">Transferase</keyword>
<dbReference type="Proteomes" id="UP000186206">
    <property type="component" value="Unassembled WGS sequence"/>
</dbReference>
<comment type="caution">
    <text evidence="3">The sequence shown here is derived from an EMBL/GenBank/DDBJ whole genome shotgun (WGS) entry which is preliminary data.</text>
</comment>
<dbReference type="Pfam" id="PF13692">
    <property type="entry name" value="Glyco_trans_1_4"/>
    <property type="match status" value="1"/>
</dbReference>
<dbReference type="EMBL" id="MJMI01000038">
    <property type="protein sequence ID" value="OLQ95301.1"/>
    <property type="molecule type" value="Genomic_DNA"/>
</dbReference>
<keyword evidence="4" id="KW-1185">Reference proteome</keyword>
<keyword evidence="1" id="KW-0328">Glycosyltransferase</keyword>
<gene>
    <name evidence="3" type="ORF">BIY21_20835</name>
</gene>
<dbReference type="CDD" id="cd03801">
    <property type="entry name" value="GT4_PimA-like"/>
    <property type="match status" value="1"/>
</dbReference>
<evidence type="ECO:0000313" key="4">
    <source>
        <dbReference type="Proteomes" id="UP000186206"/>
    </source>
</evidence>
<dbReference type="PANTHER" id="PTHR12526">
    <property type="entry name" value="GLYCOSYLTRANSFERASE"/>
    <property type="match status" value="1"/>
</dbReference>
<protein>
    <recommendedName>
        <fullName evidence="5">Glycosyltransferase</fullName>
    </recommendedName>
</protein>